<gene>
    <name evidence="2" type="ORF">N7482_007568</name>
</gene>
<dbReference type="RefSeq" id="XP_056542122.1">
    <property type="nucleotide sequence ID" value="XM_056689693.1"/>
</dbReference>
<organism evidence="2 3">
    <name type="scientific">Penicillium canariense</name>
    <dbReference type="NCBI Taxonomy" id="189055"/>
    <lineage>
        <taxon>Eukaryota</taxon>
        <taxon>Fungi</taxon>
        <taxon>Dikarya</taxon>
        <taxon>Ascomycota</taxon>
        <taxon>Pezizomycotina</taxon>
        <taxon>Eurotiomycetes</taxon>
        <taxon>Eurotiomycetidae</taxon>
        <taxon>Eurotiales</taxon>
        <taxon>Aspergillaceae</taxon>
        <taxon>Penicillium</taxon>
    </lineage>
</organism>
<reference evidence="2" key="1">
    <citation type="submission" date="2022-11" db="EMBL/GenBank/DDBJ databases">
        <authorList>
            <person name="Petersen C."/>
        </authorList>
    </citation>
    <scope>NUCLEOTIDE SEQUENCE</scope>
    <source>
        <strain evidence="2">IBT 26290</strain>
    </source>
</reference>
<keyword evidence="3" id="KW-1185">Reference proteome</keyword>
<evidence type="ECO:0000313" key="2">
    <source>
        <dbReference type="EMBL" id="KAJ5160564.1"/>
    </source>
</evidence>
<reference evidence="2" key="2">
    <citation type="journal article" date="2023" name="IMA Fungus">
        <title>Comparative genomic study of the Penicillium genus elucidates a diverse pangenome and 15 lateral gene transfer events.</title>
        <authorList>
            <person name="Petersen C."/>
            <person name="Sorensen T."/>
            <person name="Nielsen M.R."/>
            <person name="Sondergaard T.E."/>
            <person name="Sorensen J.L."/>
            <person name="Fitzpatrick D.A."/>
            <person name="Frisvad J.C."/>
            <person name="Nielsen K.L."/>
        </authorList>
    </citation>
    <scope>NUCLEOTIDE SEQUENCE</scope>
    <source>
        <strain evidence="2">IBT 26290</strain>
    </source>
</reference>
<evidence type="ECO:0000256" key="1">
    <source>
        <dbReference type="SAM" id="Coils"/>
    </source>
</evidence>
<dbReference type="AlphaFoldDB" id="A0A9W9LK85"/>
<evidence type="ECO:0000313" key="3">
    <source>
        <dbReference type="Proteomes" id="UP001149163"/>
    </source>
</evidence>
<protein>
    <submittedName>
        <fullName evidence="2">Uncharacterized protein</fullName>
    </submittedName>
</protein>
<dbReference type="Proteomes" id="UP001149163">
    <property type="component" value="Unassembled WGS sequence"/>
</dbReference>
<proteinExistence type="predicted"/>
<dbReference type="OrthoDB" id="4289290at2759"/>
<feature type="coiled-coil region" evidence="1">
    <location>
        <begin position="63"/>
        <end position="97"/>
    </location>
</feature>
<accession>A0A9W9LK85</accession>
<dbReference type="EMBL" id="JAPQKN010000004">
    <property type="protein sequence ID" value="KAJ5160564.1"/>
    <property type="molecule type" value="Genomic_DNA"/>
</dbReference>
<sequence length="105" mass="11436">MSGQSSNSGAQKARDSFASILSYYEKHVPADEAPEFVKRVSSGEIQIGVRKGDVPSAEQGAELKRALDEALKTQDAIENLSNAEKELMTQAARASLRSRKQKRGK</sequence>
<dbReference type="GeneID" id="81428869"/>
<comment type="caution">
    <text evidence="2">The sequence shown here is derived from an EMBL/GenBank/DDBJ whole genome shotgun (WGS) entry which is preliminary data.</text>
</comment>
<name>A0A9W9LK85_9EURO</name>
<keyword evidence="1" id="KW-0175">Coiled coil</keyword>